<comment type="similarity">
    <text evidence="6">Belongs to the helicase family. DinG subfamily. Type 1 sub-subfamily.</text>
</comment>
<comment type="catalytic activity">
    <reaction evidence="6">
        <text>ATP + H2O = ADP + phosphate + H(+)</text>
        <dbReference type="Rhea" id="RHEA:13065"/>
        <dbReference type="ChEBI" id="CHEBI:15377"/>
        <dbReference type="ChEBI" id="CHEBI:15378"/>
        <dbReference type="ChEBI" id="CHEBI:30616"/>
        <dbReference type="ChEBI" id="CHEBI:43474"/>
        <dbReference type="ChEBI" id="CHEBI:456216"/>
        <dbReference type="EC" id="5.6.2.3"/>
    </reaction>
</comment>
<keyword evidence="6" id="KW-0408">Iron</keyword>
<keyword evidence="3 6" id="KW-0378">Hydrolase</keyword>
<dbReference type="HAMAP" id="MF_02205">
    <property type="entry name" value="DinG_proteobact"/>
    <property type="match status" value="1"/>
</dbReference>
<evidence type="ECO:0000256" key="1">
    <source>
        <dbReference type="ARBA" id="ARBA00022485"/>
    </source>
</evidence>
<dbReference type="Pfam" id="PF13307">
    <property type="entry name" value="Helicase_C_2"/>
    <property type="match status" value="1"/>
</dbReference>
<dbReference type="PROSITE" id="PS51193">
    <property type="entry name" value="HELICASE_ATP_BIND_2"/>
    <property type="match status" value="1"/>
</dbReference>
<evidence type="ECO:0000256" key="5">
    <source>
        <dbReference type="ARBA" id="ARBA00023125"/>
    </source>
</evidence>
<feature type="domain" description="Helicase ATP-binding" evidence="7">
    <location>
        <begin position="16"/>
        <end position="331"/>
    </location>
</feature>
<protein>
    <recommendedName>
        <fullName evidence="6">ATP-dependent DNA helicase DinG</fullName>
        <ecNumber evidence="6">5.6.2.3</ecNumber>
    </recommendedName>
    <alternativeName>
        <fullName evidence="6">DNA 5'-3' helicase DinG</fullName>
    </alternativeName>
</protein>
<evidence type="ECO:0000256" key="6">
    <source>
        <dbReference type="HAMAP-Rule" id="MF_02205"/>
    </source>
</evidence>
<dbReference type="InterPro" id="IPR014013">
    <property type="entry name" value="Helic_SF1/SF2_ATP-bd_DinG/Rad3"/>
</dbReference>
<sequence length="717" mass="79055">MLTELEKNAIRDHYRTLADNLPNFRPRAAQREMIAAVANAFSRTLTAEGGAGQPENGEAPRREGESIVVVEGPTGVGKSLAYLLAGGIMAQTRGKRLVVSSATVALQEQLVGRDLPFVVANSGLELTFSLAKGRGRYLCPYRLYQLTQNNAQQSLAGFEAPAVLWDKKPKPEDLALLHEIADRFSRREFNGDRDEWPDKIDDALWQKVSNDNHGCLKSACPNRAECPFYLARDTLDKADVVVANHDLLMVDINMGGGVILPAPENSFYCIDEAHHLPKKALNQFAAEHSWLQAVWLAEKLPQQSSKIAALCDKDELAMLADEAAEGLLEALNEWQFHLTDEPDLQDKGDGRESVWLWEDGEIPEHVQTLVSNSHICAQALLKHVCGLRDALAAARRDKEQNAAQIDRTASEFGVFVARAEQVAAVWELLAATRSDDKEAPLAKWIACRRDDKADWIFHASPISSASALANGLWRRAAGALLTSATLQSLGSFDLLLRQTGLSWLPQTTTLALQSPFDFAKQGELYLPPLTASPKNPAAHTDEIVAWLPKLVSDSEAVGTLVLFSSRKQMQEVAFRLPESYLPLLLVQGEQSKASLLAQHREALSAGRPSIIFGLDSFAEGLDLPGEACVHVIIAKLPFAMPDNPIEKTQSRWIEQRGGRPFIEITVPEASIKLIQAVGRLIRTEQDYGRITILDSRIKTQQYGRQMLACLPPFKRIG</sequence>
<dbReference type="EMBL" id="JAKOOW010000025">
    <property type="protein sequence ID" value="MCG6504303.1"/>
    <property type="molecule type" value="Genomic_DNA"/>
</dbReference>
<feature type="binding site" evidence="6">
    <location>
        <position position="139"/>
    </location>
    <ligand>
        <name>[4Fe-4S] cluster</name>
        <dbReference type="ChEBI" id="CHEBI:49883"/>
    </ligand>
</feature>
<dbReference type="Proteomes" id="UP001298424">
    <property type="component" value="Unassembled WGS sequence"/>
</dbReference>
<keyword evidence="6" id="KW-0413">Isomerase</keyword>
<dbReference type="PANTHER" id="PTHR11472">
    <property type="entry name" value="DNA REPAIR DEAD HELICASE RAD3/XP-D SUBFAMILY MEMBER"/>
    <property type="match status" value="1"/>
</dbReference>
<evidence type="ECO:0000259" key="7">
    <source>
        <dbReference type="PROSITE" id="PS51193"/>
    </source>
</evidence>
<evidence type="ECO:0000256" key="4">
    <source>
        <dbReference type="ARBA" id="ARBA00022840"/>
    </source>
</evidence>
<dbReference type="InterPro" id="IPR027417">
    <property type="entry name" value="P-loop_NTPase"/>
</dbReference>
<dbReference type="Gene3D" id="3.40.50.300">
    <property type="entry name" value="P-loop containing nucleotide triphosphate hydrolases"/>
    <property type="match status" value="2"/>
</dbReference>
<dbReference type="InterPro" id="IPR045028">
    <property type="entry name" value="DinG/Rad3-like"/>
</dbReference>
<keyword evidence="4 6" id="KW-0067">ATP-binding</keyword>
<reference evidence="8 9" key="1">
    <citation type="submission" date="2022-02" db="EMBL/GenBank/DDBJ databases">
        <title>Genome sequence data of Kingella unionensis sp. nov. strain CICC 24913 (CCUG 75125).</title>
        <authorList>
            <person name="Xiao M."/>
        </authorList>
    </citation>
    <scope>NUCLEOTIDE SEQUENCE [LARGE SCALE GENOMIC DNA]</scope>
    <source>
        <strain evidence="8 9">CICC 24913</strain>
    </source>
</reference>
<keyword evidence="6 8" id="KW-0347">Helicase</keyword>
<feature type="binding site" evidence="6">
    <location>
        <position position="226"/>
    </location>
    <ligand>
        <name>[4Fe-4S] cluster</name>
        <dbReference type="ChEBI" id="CHEBI:49883"/>
    </ligand>
</feature>
<dbReference type="RefSeq" id="WP_238747647.1">
    <property type="nucleotide sequence ID" value="NZ_JAKOOW010000025.1"/>
</dbReference>
<evidence type="ECO:0000256" key="2">
    <source>
        <dbReference type="ARBA" id="ARBA00022741"/>
    </source>
</evidence>
<keyword evidence="9" id="KW-1185">Reference proteome</keyword>
<keyword evidence="6" id="KW-0479">Metal-binding</keyword>
<feature type="binding site" evidence="6">
    <location>
        <position position="220"/>
    </location>
    <ligand>
        <name>[4Fe-4S] cluster</name>
        <dbReference type="ChEBI" id="CHEBI:49883"/>
    </ligand>
</feature>
<evidence type="ECO:0000313" key="9">
    <source>
        <dbReference type="Proteomes" id="UP001298424"/>
    </source>
</evidence>
<dbReference type="GO" id="GO:0003678">
    <property type="term" value="F:DNA helicase activity"/>
    <property type="evidence" value="ECO:0007669"/>
    <property type="project" value="UniProtKB-EC"/>
</dbReference>
<name>A0ABS9NPQ4_9NEIS</name>
<organism evidence="8 9">
    <name type="scientific">Kingella pumchi</name>
    <dbReference type="NCBI Taxonomy" id="2779506"/>
    <lineage>
        <taxon>Bacteria</taxon>
        <taxon>Pseudomonadati</taxon>
        <taxon>Pseudomonadota</taxon>
        <taxon>Betaproteobacteria</taxon>
        <taxon>Neisseriales</taxon>
        <taxon>Neisseriaceae</taxon>
        <taxon>Kingella</taxon>
    </lineage>
</organism>
<dbReference type="SMART" id="SM00491">
    <property type="entry name" value="HELICc2"/>
    <property type="match status" value="1"/>
</dbReference>
<proteinExistence type="inferred from homology"/>
<dbReference type="GO" id="GO:0016787">
    <property type="term" value="F:hydrolase activity"/>
    <property type="evidence" value="ECO:0007669"/>
    <property type="project" value="UniProtKB-KW"/>
</dbReference>
<comment type="cofactor">
    <cofactor evidence="6">
        <name>[4Fe-4S] cluster</name>
        <dbReference type="ChEBI" id="CHEBI:49883"/>
    </cofactor>
    <text evidence="6">Binds 1 [4Fe-4S] cluster.</text>
</comment>
<keyword evidence="2 6" id="KW-0547">Nucleotide-binding</keyword>
<gene>
    <name evidence="6 8" type="primary">dinG</name>
    <name evidence="8" type="ORF">MB824_07325</name>
</gene>
<accession>A0ABS9NPQ4</accession>
<feature type="binding site" evidence="6">
    <location>
        <position position="215"/>
    </location>
    <ligand>
        <name>[4Fe-4S] cluster</name>
        <dbReference type="ChEBI" id="CHEBI:49883"/>
    </ligand>
</feature>
<comment type="function">
    <text evidence="6">DNA-dependent ATPase and 5'-3' DNA helicase. Unwinds D-loops, R-loops, forked DNA and G-quadruplex DNA.</text>
</comment>
<keyword evidence="1 6" id="KW-0004">4Fe-4S</keyword>
<comment type="caution">
    <text evidence="8">The sequence shown here is derived from an EMBL/GenBank/DDBJ whole genome shotgun (WGS) entry which is preliminary data.</text>
</comment>
<dbReference type="InterPro" id="IPR006555">
    <property type="entry name" value="ATP-dep_Helicase_C"/>
</dbReference>
<keyword evidence="5 6" id="KW-0238">DNA-binding</keyword>
<keyword evidence="6" id="KW-0411">Iron-sulfur</keyword>
<dbReference type="EC" id="5.6.2.3" evidence="6"/>
<dbReference type="PANTHER" id="PTHR11472:SF59">
    <property type="entry name" value="ATP-DEPENDENT DNA HELICASE DING"/>
    <property type="match status" value="1"/>
</dbReference>
<dbReference type="InterPro" id="IPR039000">
    <property type="entry name" value="DinG_proteobact"/>
</dbReference>
<dbReference type="SUPFAM" id="SSF52540">
    <property type="entry name" value="P-loop containing nucleoside triphosphate hydrolases"/>
    <property type="match status" value="1"/>
</dbReference>
<evidence type="ECO:0000256" key="3">
    <source>
        <dbReference type="ARBA" id="ARBA00022801"/>
    </source>
</evidence>
<evidence type="ECO:0000313" key="8">
    <source>
        <dbReference type="EMBL" id="MCG6504303.1"/>
    </source>
</evidence>
<dbReference type="NCBIfam" id="NF008729">
    <property type="entry name" value="PRK11747.1"/>
    <property type="match status" value="1"/>
</dbReference>